<dbReference type="GO" id="GO:0006979">
    <property type="term" value="P:response to oxidative stress"/>
    <property type="evidence" value="ECO:0007669"/>
    <property type="project" value="TreeGrafter"/>
</dbReference>
<gene>
    <name evidence="4" type="primary">korA</name>
</gene>
<dbReference type="GO" id="GO:0044272">
    <property type="term" value="P:sulfur compound biosynthetic process"/>
    <property type="evidence" value="ECO:0007669"/>
    <property type="project" value="UniProtKB-ARBA"/>
</dbReference>
<dbReference type="EMBL" id="KF900370">
    <property type="protein sequence ID" value="AIE92595.1"/>
    <property type="molecule type" value="Genomic_DNA"/>
</dbReference>
<reference evidence="4" key="1">
    <citation type="journal article" date="2014" name="Genome Biol. Evol.">
        <title>Pangenome evidence for extensive interdomain horizontal transfer affecting lineage core and shell genes in uncultured planktonic thaumarchaeota and euryarchaeota.</title>
        <authorList>
            <person name="Deschamps P."/>
            <person name="Zivanovic Y."/>
            <person name="Moreira D."/>
            <person name="Rodriguez-Valera F."/>
            <person name="Lopez-Garcia P."/>
        </authorList>
    </citation>
    <scope>NUCLEOTIDE SEQUENCE</scope>
</reference>
<feature type="domain" description="Pyruvate flavodoxin/ferredoxin oxidoreductase pyrimidine binding" evidence="3">
    <location>
        <begin position="211"/>
        <end position="436"/>
    </location>
</feature>
<dbReference type="SUPFAM" id="SSF53323">
    <property type="entry name" value="Pyruvate-ferredoxin oxidoreductase, PFOR, domain III"/>
    <property type="match status" value="1"/>
</dbReference>
<protein>
    <submittedName>
        <fullName evidence="4">Pyruvate ferredoxin oxidoreductase, alpha chain (KorA)</fullName>
        <ecNumber evidence="4">1.2.7.3</ecNumber>
    </submittedName>
</protein>
<dbReference type="EC" id="1.2.7.3" evidence="4"/>
<dbReference type="Pfam" id="PF01558">
    <property type="entry name" value="POR"/>
    <property type="match status" value="1"/>
</dbReference>
<evidence type="ECO:0000259" key="3">
    <source>
        <dbReference type="Pfam" id="PF01855"/>
    </source>
</evidence>
<evidence type="ECO:0000259" key="2">
    <source>
        <dbReference type="Pfam" id="PF01558"/>
    </source>
</evidence>
<accession>A0A075FM45</accession>
<keyword evidence="4" id="KW-0670">Pyruvate</keyword>
<dbReference type="InterPro" id="IPR050722">
    <property type="entry name" value="Pyruvate:ferred/Flavod_OxRd"/>
</dbReference>
<dbReference type="PANTHER" id="PTHR32154">
    <property type="entry name" value="PYRUVATE-FLAVODOXIN OXIDOREDUCTASE-RELATED"/>
    <property type="match status" value="1"/>
</dbReference>
<dbReference type="InterPro" id="IPR002869">
    <property type="entry name" value="Pyrv_flavodox_OxRed_cen"/>
</dbReference>
<dbReference type="InterPro" id="IPR002880">
    <property type="entry name" value="Pyrv_Fd/Flavodoxin_OxRdtase_N"/>
</dbReference>
<dbReference type="SUPFAM" id="SSF52518">
    <property type="entry name" value="Thiamin diphosphate-binding fold (THDP-binding)"/>
    <property type="match status" value="1"/>
</dbReference>
<keyword evidence="1 4" id="KW-0560">Oxidoreductase</keyword>
<dbReference type="InterPro" id="IPR022367">
    <property type="entry name" value="2-oxoacid/accept_OxRdtase_asu"/>
</dbReference>
<sequence length="455" mass="49044">MSFENDLVIRIGGSAGEGGASTGESITKTLSRHGLNICTYTSYQSAIRGGHNWIQVRASENEAYSQGDGLDLLLALNLETIKIHGSQINNSGGLIYNSDKIPSVDDLVRSDVKKYGVPANQMAKDYGKIPIQNTILTGALINVFNLSFDIYAGVLKTIFGNKLPKIVEMNIEAAQKGYDYAGENYESLGKTVNITEKKRLMISGNQAIALGAVAADCKFYSAYPMTPASSILHWLASHSEQYGVLVKQAEDELAVICMAIGAGHAGVRSMCGTSGGGFALMSEAVGLAGMTETPVVIIESQRAGPSTGLPTKTEQGDLFQVLGAGQGDFPKIILAPRTVEECFYTAAEAFNLSDRYQCPVIVVLDLYLSEHYESVNDLNLNVAIDRGSWADSSDQKYARYAFTETGISPRARPGQEGRIFIAGSDEHDEKGNLISDVLAGIPEHIETRKLMMEKE</sequence>
<evidence type="ECO:0000313" key="4">
    <source>
        <dbReference type="EMBL" id="AIE92595.1"/>
    </source>
</evidence>
<dbReference type="InterPro" id="IPR019752">
    <property type="entry name" value="Pyrv/ketoisovalerate_OxRed_cat"/>
</dbReference>
<dbReference type="FunFam" id="3.40.50.970:FF:000022">
    <property type="entry name" value="2-oxoglutarate ferredoxin oxidoreductase alpha subunit"/>
    <property type="match status" value="1"/>
</dbReference>
<dbReference type="Gene3D" id="3.40.920.10">
    <property type="entry name" value="Pyruvate-ferredoxin oxidoreductase, PFOR, domain III"/>
    <property type="match status" value="1"/>
</dbReference>
<organism evidence="4">
    <name type="scientific">uncultured marine thaumarchaeote AD1000_24_H07</name>
    <dbReference type="NCBI Taxonomy" id="1455902"/>
    <lineage>
        <taxon>Archaea</taxon>
        <taxon>Nitrososphaerota</taxon>
        <taxon>environmental samples</taxon>
    </lineage>
</organism>
<dbReference type="AlphaFoldDB" id="A0A075FM45"/>
<feature type="domain" description="Pyruvate/ketoisovalerate oxidoreductase catalytic" evidence="2">
    <location>
        <begin position="15"/>
        <end position="179"/>
    </location>
</feature>
<dbReference type="GO" id="GO:0047553">
    <property type="term" value="F:2-oxoglutarate synthase activity"/>
    <property type="evidence" value="ECO:0007669"/>
    <property type="project" value="UniProtKB-EC"/>
</dbReference>
<dbReference type="PANTHER" id="PTHR32154:SF20">
    <property type="entry name" value="2-OXOGLUTARATE OXIDOREDUCTASE SUBUNIT KORA"/>
    <property type="match status" value="1"/>
</dbReference>
<evidence type="ECO:0000256" key="1">
    <source>
        <dbReference type="ARBA" id="ARBA00023002"/>
    </source>
</evidence>
<dbReference type="Gene3D" id="3.40.50.970">
    <property type="match status" value="1"/>
</dbReference>
<dbReference type="CDD" id="cd07034">
    <property type="entry name" value="TPP_PYR_PFOR_IOR-alpha_like"/>
    <property type="match status" value="1"/>
</dbReference>
<dbReference type="Pfam" id="PF01855">
    <property type="entry name" value="POR_N"/>
    <property type="match status" value="1"/>
</dbReference>
<dbReference type="NCBIfam" id="TIGR03710">
    <property type="entry name" value="OAFO_sf"/>
    <property type="match status" value="1"/>
</dbReference>
<dbReference type="InterPro" id="IPR029061">
    <property type="entry name" value="THDP-binding"/>
</dbReference>
<dbReference type="GO" id="GO:0006082">
    <property type="term" value="P:organic acid metabolic process"/>
    <property type="evidence" value="ECO:0007669"/>
    <property type="project" value="UniProtKB-ARBA"/>
</dbReference>
<name>A0A075FM45_9ARCH</name>
<proteinExistence type="predicted"/>